<organism evidence="9 10">
    <name type="scientific">Vibrio navarrensis</name>
    <dbReference type="NCBI Taxonomy" id="29495"/>
    <lineage>
        <taxon>Bacteria</taxon>
        <taxon>Pseudomonadati</taxon>
        <taxon>Pseudomonadota</taxon>
        <taxon>Gammaproteobacteria</taxon>
        <taxon>Vibrionales</taxon>
        <taxon>Vibrionaceae</taxon>
        <taxon>Vibrio</taxon>
    </lineage>
</organism>
<evidence type="ECO:0000256" key="3">
    <source>
        <dbReference type="ARBA" id="ARBA00022448"/>
    </source>
</evidence>
<evidence type="ECO:0000256" key="2">
    <source>
        <dbReference type="ARBA" id="ARBA00009142"/>
    </source>
</evidence>
<feature type="transmembrane region" description="Helical" evidence="8">
    <location>
        <begin position="70"/>
        <end position="91"/>
    </location>
</feature>
<comment type="subcellular location">
    <subcellularLocation>
        <location evidence="1 8">Cell membrane</location>
        <topology evidence="1 8">Multi-pass membrane protein</topology>
    </subcellularLocation>
</comment>
<evidence type="ECO:0000313" key="10">
    <source>
        <dbReference type="Proteomes" id="UP000029994"/>
    </source>
</evidence>
<dbReference type="GeneID" id="43683053"/>
<keyword evidence="7 8" id="KW-0472">Membrane</keyword>
<accession>A0A099LU25</accession>
<protein>
    <recommendedName>
        <fullName evidence="8">Probable membrane transporter protein</fullName>
    </recommendedName>
</protein>
<feature type="transmembrane region" description="Helical" evidence="8">
    <location>
        <begin position="97"/>
        <end position="116"/>
    </location>
</feature>
<keyword evidence="4 8" id="KW-1003">Cell membrane</keyword>
<feature type="transmembrane region" description="Helical" evidence="8">
    <location>
        <begin position="38"/>
        <end position="58"/>
    </location>
</feature>
<proteinExistence type="inferred from homology"/>
<evidence type="ECO:0000256" key="1">
    <source>
        <dbReference type="ARBA" id="ARBA00004651"/>
    </source>
</evidence>
<keyword evidence="3" id="KW-0813">Transport</keyword>
<comment type="caution">
    <text evidence="9">The sequence shown here is derived from an EMBL/GenBank/DDBJ whole genome shotgun (WGS) entry which is preliminary data.</text>
</comment>
<evidence type="ECO:0000256" key="8">
    <source>
        <dbReference type="RuleBase" id="RU363041"/>
    </source>
</evidence>
<evidence type="ECO:0000256" key="6">
    <source>
        <dbReference type="ARBA" id="ARBA00022989"/>
    </source>
</evidence>
<dbReference type="InterPro" id="IPR002781">
    <property type="entry name" value="TM_pro_TauE-like"/>
</dbReference>
<dbReference type="Pfam" id="PF01925">
    <property type="entry name" value="TauE"/>
    <property type="match status" value="1"/>
</dbReference>
<feature type="transmembrane region" description="Helical" evidence="8">
    <location>
        <begin position="137"/>
        <end position="167"/>
    </location>
</feature>
<name>A0A099LU25_9VIBR</name>
<keyword evidence="10" id="KW-1185">Reference proteome</keyword>
<dbReference type="GO" id="GO:0005886">
    <property type="term" value="C:plasma membrane"/>
    <property type="evidence" value="ECO:0007669"/>
    <property type="project" value="UniProtKB-SubCell"/>
</dbReference>
<evidence type="ECO:0000313" key="9">
    <source>
        <dbReference type="EMBL" id="KGK11169.1"/>
    </source>
</evidence>
<feature type="transmembrane region" description="Helical" evidence="8">
    <location>
        <begin position="230"/>
        <end position="249"/>
    </location>
</feature>
<feature type="transmembrane region" description="Helical" evidence="8">
    <location>
        <begin position="204"/>
        <end position="224"/>
    </location>
</feature>
<dbReference type="STRING" id="29495.EA26_07555"/>
<dbReference type="PANTHER" id="PTHR30269">
    <property type="entry name" value="TRANSMEMBRANE PROTEIN YFCA"/>
    <property type="match status" value="1"/>
</dbReference>
<dbReference type="Proteomes" id="UP000029994">
    <property type="component" value="Unassembled WGS sequence"/>
</dbReference>
<dbReference type="InterPro" id="IPR052017">
    <property type="entry name" value="TSUP"/>
</dbReference>
<dbReference type="PANTHER" id="PTHR30269:SF0">
    <property type="entry name" value="MEMBRANE TRANSPORTER PROTEIN YFCA-RELATED"/>
    <property type="match status" value="1"/>
</dbReference>
<feature type="transmembrane region" description="Helical" evidence="8">
    <location>
        <begin position="179"/>
        <end position="197"/>
    </location>
</feature>
<keyword evidence="6 8" id="KW-1133">Transmembrane helix</keyword>
<dbReference type="RefSeq" id="WP_039426266.1">
    <property type="nucleotide sequence ID" value="NZ_CP061845.1"/>
</dbReference>
<reference evidence="9 10" key="1">
    <citation type="submission" date="2014-04" db="EMBL/GenBank/DDBJ databases">
        <title>Genome sequencing of Vibrio navarrensis strains.</title>
        <authorList>
            <person name="Gladney L.M."/>
            <person name="Katz L.S."/>
            <person name="Marino-Ramirez L."/>
            <person name="Jordan I.K."/>
        </authorList>
    </citation>
    <scope>NUCLEOTIDE SEQUENCE [LARGE SCALE GENOMIC DNA]</scope>
    <source>
        <strain evidence="9 10">ATCC 51183</strain>
    </source>
</reference>
<evidence type="ECO:0000256" key="7">
    <source>
        <dbReference type="ARBA" id="ARBA00023136"/>
    </source>
</evidence>
<dbReference type="AlphaFoldDB" id="A0A099LU25"/>
<keyword evidence="5 8" id="KW-0812">Transmembrane</keyword>
<comment type="similarity">
    <text evidence="2 8">Belongs to the 4-toluene sulfonate uptake permease (TSUP) (TC 2.A.102) family.</text>
</comment>
<dbReference type="eggNOG" id="COG0730">
    <property type="taxonomic scope" value="Bacteria"/>
</dbReference>
<gene>
    <name evidence="9" type="ORF">EA26_07555</name>
</gene>
<evidence type="ECO:0000256" key="5">
    <source>
        <dbReference type="ARBA" id="ARBA00022692"/>
    </source>
</evidence>
<dbReference type="EMBL" id="JMCG01000001">
    <property type="protein sequence ID" value="KGK11169.1"/>
    <property type="molecule type" value="Genomic_DNA"/>
</dbReference>
<evidence type="ECO:0000256" key="4">
    <source>
        <dbReference type="ARBA" id="ARBA00022475"/>
    </source>
</evidence>
<sequence length="253" mass="27067">MDILLLFFAGVFGGVLNSIAGGGSFITFPALMAVGVPPVIANATNTFASCAGYLSGAWGFRHELSRHRDVLPRSILVSLMGGVLGAVLLLTTEENDFLTAIPWLLLFATLLFIFGPNINRRLAQGSHAKKSSFTRQILPAAFLLLVSAYGGFFNAGLGIVALGYLSLCGYHDIHLMNGLKLLISSCVSLVAVAIFIWHGSIDWLNGIAVLVGSLAGGYISAMASKYIARLWIQRFVALSSLLITGYFFIEVYA</sequence>